<evidence type="ECO:0000256" key="8">
    <source>
        <dbReference type="ARBA" id="ARBA00022840"/>
    </source>
</evidence>
<comment type="caution">
    <text evidence="14">The sequence shown here is derived from an EMBL/GenBank/DDBJ whole genome shotgun (WGS) entry which is preliminary data.</text>
</comment>
<evidence type="ECO:0000256" key="6">
    <source>
        <dbReference type="ARBA" id="ARBA00022741"/>
    </source>
</evidence>
<keyword evidence="9" id="KW-0694">RNA-binding</keyword>
<dbReference type="FunFam" id="3.30.980.10:FF:000004">
    <property type="entry name" value="Alanine--tRNA ligase, cytoplasmic"/>
    <property type="match status" value="1"/>
</dbReference>
<dbReference type="GO" id="GO:0006419">
    <property type="term" value="P:alanyl-tRNA aminoacylation"/>
    <property type="evidence" value="ECO:0007669"/>
    <property type="project" value="InterPro"/>
</dbReference>
<accession>A0A0F9EEE8</accession>
<dbReference type="InterPro" id="IPR018164">
    <property type="entry name" value="Ala-tRNA-synth_IIc_N"/>
</dbReference>
<keyword evidence="4" id="KW-0436">Ligase</keyword>
<dbReference type="PANTHER" id="PTHR11777:SF9">
    <property type="entry name" value="ALANINE--TRNA LIGASE, CYTOPLASMIC"/>
    <property type="match status" value="1"/>
</dbReference>
<proteinExistence type="inferred from homology"/>
<keyword evidence="7" id="KW-0862">Zinc</keyword>
<dbReference type="SUPFAM" id="SSF55186">
    <property type="entry name" value="ThrRS/AlaRS common domain"/>
    <property type="match status" value="1"/>
</dbReference>
<dbReference type="EMBL" id="LAZR01037377">
    <property type="protein sequence ID" value="KKL22368.1"/>
    <property type="molecule type" value="Genomic_DNA"/>
</dbReference>
<evidence type="ECO:0000256" key="4">
    <source>
        <dbReference type="ARBA" id="ARBA00022598"/>
    </source>
</evidence>
<keyword evidence="3" id="KW-0820">tRNA-binding</keyword>
<dbReference type="GO" id="GO:0046872">
    <property type="term" value="F:metal ion binding"/>
    <property type="evidence" value="ECO:0007669"/>
    <property type="project" value="UniProtKB-KW"/>
</dbReference>
<dbReference type="Gene3D" id="2.40.30.130">
    <property type="match status" value="1"/>
</dbReference>
<keyword evidence="5" id="KW-0479">Metal-binding</keyword>
<dbReference type="GO" id="GO:0002161">
    <property type="term" value="F:aminoacyl-tRNA deacylase activity"/>
    <property type="evidence" value="ECO:0007669"/>
    <property type="project" value="TreeGrafter"/>
</dbReference>
<dbReference type="AlphaFoldDB" id="A0A0F9EEE8"/>
<feature type="coiled-coil region" evidence="12">
    <location>
        <begin position="27"/>
        <end position="71"/>
    </location>
</feature>
<feature type="domain" description="Alanyl-transfer RNA synthetases family profile" evidence="13">
    <location>
        <begin position="42"/>
        <end position="309"/>
    </location>
</feature>
<dbReference type="InterPro" id="IPR018162">
    <property type="entry name" value="Ala-tRNA-ligase_IIc_anticod-bd"/>
</dbReference>
<dbReference type="Pfam" id="PF01411">
    <property type="entry name" value="tRNA-synt_2c"/>
    <property type="match status" value="1"/>
</dbReference>
<dbReference type="InterPro" id="IPR018163">
    <property type="entry name" value="Thr/Ala-tRNA-synth_IIc_edit"/>
</dbReference>
<dbReference type="SUPFAM" id="SSF50447">
    <property type="entry name" value="Translation proteins"/>
    <property type="match status" value="1"/>
</dbReference>
<protein>
    <recommendedName>
        <fullName evidence="2">alanine--tRNA ligase</fullName>
        <ecNumber evidence="2">6.1.1.7</ecNumber>
    </recommendedName>
</protein>
<keyword evidence="6" id="KW-0547">Nucleotide-binding</keyword>
<gene>
    <name evidence="14" type="ORF">LCGC14_2436150</name>
</gene>
<evidence type="ECO:0000313" key="14">
    <source>
        <dbReference type="EMBL" id="KKL22368.1"/>
    </source>
</evidence>
<keyword evidence="12" id="KW-0175">Coiled coil</keyword>
<dbReference type="GO" id="GO:0005829">
    <property type="term" value="C:cytosol"/>
    <property type="evidence" value="ECO:0007669"/>
    <property type="project" value="TreeGrafter"/>
</dbReference>
<evidence type="ECO:0000256" key="12">
    <source>
        <dbReference type="SAM" id="Coils"/>
    </source>
</evidence>
<name>A0A0F9EEE8_9ZZZZ</name>
<dbReference type="InterPro" id="IPR009000">
    <property type="entry name" value="Transl_B-barrel_sf"/>
</dbReference>
<dbReference type="InterPro" id="IPR018165">
    <property type="entry name" value="Ala-tRNA-synth_IIc_core"/>
</dbReference>
<evidence type="ECO:0000256" key="7">
    <source>
        <dbReference type="ARBA" id="ARBA00022833"/>
    </source>
</evidence>
<dbReference type="InterPro" id="IPR050058">
    <property type="entry name" value="Ala-tRNA_ligase"/>
</dbReference>
<evidence type="ECO:0000256" key="10">
    <source>
        <dbReference type="ARBA" id="ARBA00022917"/>
    </source>
</evidence>
<dbReference type="PANTHER" id="PTHR11777">
    <property type="entry name" value="ALANYL-TRNA SYNTHETASE"/>
    <property type="match status" value="1"/>
</dbReference>
<dbReference type="Gene3D" id="3.30.980.10">
    <property type="entry name" value="Threonyl-trna Synthetase, Chain A, domain 2"/>
    <property type="match status" value="1"/>
</dbReference>
<evidence type="ECO:0000256" key="9">
    <source>
        <dbReference type="ARBA" id="ARBA00022884"/>
    </source>
</evidence>
<dbReference type="GO" id="GO:0004813">
    <property type="term" value="F:alanine-tRNA ligase activity"/>
    <property type="evidence" value="ECO:0007669"/>
    <property type="project" value="UniProtKB-EC"/>
</dbReference>
<dbReference type="GO" id="GO:0000049">
    <property type="term" value="F:tRNA binding"/>
    <property type="evidence" value="ECO:0007669"/>
    <property type="project" value="UniProtKB-KW"/>
</dbReference>
<dbReference type="SUPFAM" id="SSF101353">
    <property type="entry name" value="Putative anticodon-binding domain of alanyl-tRNA synthetase (AlaRS)"/>
    <property type="match status" value="1"/>
</dbReference>
<evidence type="ECO:0000256" key="3">
    <source>
        <dbReference type="ARBA" id="ARBA00022555"/>
    </source>
</evidence>
<organism evidence="14">
    <name type="scientific">marine sediment metagenome</name>
    <dbReference type="NCBI Taxonomy" id="412755"/>
    <lineage>
        <taxon>unclassified sequences</taxon>
        <taxon>metagenomes</taxon>
        <taxon>ecological metagenomes</taxon>
    </lineage>
</organism>
<evidence type="ECO:0000256" key="1">
    <source>
        <dbReference type="ARBA" id="ARBA00008226"/>
    </source>
</evidence>
<evidence type="ECO:0000259" key="13">
    <source>
        <dbReference type="PROSITE" id="PS50860"/>
    </source>
</evidence>
<sequence>MYLCGLNGTFLKSKDIGNNWEPIDLGINSHLYQIQQFQEKVEFLSEENHRLNEVDGKNQELQADIAELTKTGATELPGEKAFRLYDTFGFPLDLVRDIALDSGYTVDEQGFHDAMEAQRETARASWVGADEAIASIYREVLTEAGATEFVGYDSIETDSIVKAMIKDGISVDEANEGDQVEVVLDKTPFYGESGGQAGDTGKLSGEDASLEVHGTKKPVEGLHVHQCLVQRGTLKTWAKLKADVDTVHRNSIRRNHTATHLLHKALREVLGDHVKQAGSLVAADRLRFDFTHFSSMSKEEIHEVEVLVN</sequence>
<keyword evidence="11" id="KW-0030">Aminoacyl-tRNA synthetase</keyword>
<evidence type="ECO:0000256" key="2">
    <source>
        <dbReference type="ARBA" id="ARBA00013168"/>
    </source>
</evidence>
<keyword evidence="8" id="KW-0067">ATP-binding</keyword>
<dbReference type="EC" id="6.1.1.7" evidence="2"/>
<dbReference type="FunFam" id="2.40.30.130:FF:000001">
    <property type="entry name" value="Alanine--tRNA ligase"/>
    <property type="match status" value="1"/>
</dbReference>
<reference evidence="14" key="1">
    <citation type="journal article" date="2015" name="Nature">
        <title>Complex archaea that bridge the gap between prokaryotes and eukaryotes.</title>
        <authorList>
            <person name="Spang A."/>
            <person name="Saw J.H."/>
            <person name="Jorgensen S.L."/>
            <person name="Zaremba-Niedzwiedzka K."/>
            <person name="Martijn J."/>
            <person name="Lind A.E."/>
            <person name="van Eijk R."/>
            <person name="Schleper C."/>
            <person name="Guy L."/>
            <person name="Ettema T.J."/>
        </authorList>
    </citation>
    <scope>NUCLEOTIDE SEQUENCE</scope>
</reference>
<dbReference type="GO" id="GO:0005524">
    <property type="term" value="F:ATP binding"/>
    <property type="evidence" value="ECO:0007669"/>
    <property type="project" value="UniProtKB-KW"/>
</dbReference>
<evidence type="ECO:0000256" key="11">
    <source>
        <dbReference type="ARBA" id="ARBA00023146"/>
    </source>
</evidence>
<evidence type="ECO:0000256" key="5">
    <source>
        <dbReference type="ARBA" id="ARBA00022723"/>
    </source>
</evidence>
<keyword evidence="10" id="KW-0648">Protein biosynthesis</keyword>
<comment type="similarity">
    <text evidence="1">Belongs to the class-II aminoacyl-tRNA synthetase family.</text>
</comment>
<dbReference type="GO" id="GO:0045892">
    <property type="term" value="P:negative regulation of DNA-templated transcription"/>
    <property type="evidence" value="ECO:0007669"/>
    <property type="project" value="TreeGrafter"/>
</dbReference>
<dbReference type="PROSITE" id="PS50860">
    <property type="entry name" value="AA_TRNA_LIGASE_II_ALA"/>
    <property type="match status" value="1"/>
</dbReference>